<accession>A0A142JJL3</accession>
<sequence>MSRLLLTNIEPDTSDEEIRAFLEKYGFPPFDSLEHEDGDGSHPAVLLTYETLDPAVLGKLQQRIDHMYWKKRQLSASILHDRFA</sequence>
<protein>
    <recommendedName>
        <fullName evidence="3">RNA-binding protein</fullName>
    </recommendedName>
</protein>
<organism evidence="1 2">
    <name type="scientific">Cupriavidus nantongensis</name>
    <dbReference type="NCBI Taxonomy" id="1796606"/>
    <lineage>
        <taxon>Bacteria</taxon>
        <taxon>Pseudomonadati</taxon>
        <taxon>Pseudomonadota</taxon>
        <taxon>Betaproteobacteria</taxon>
        <taxon>Burkholderiales</taxon>
        <taxon>Burkholderiaceae</taxon>
        <taxon>Cupriavidus</taxon>
    </lineage>
</organism>
<keyword evidence="2" id="KW-1185">Reference proteome</keyword>
<evidence type="ECO:0008006" key="3">
    <source>
        <dbReference type="Google" id="ProtNLM"/>
    </source>
</evidence>
<dbReference type="AlphaFoldDB" id="A0A142JJL3"/>
<dbReference type="Proteomes" id="UP000075238">
    <property type="component" value="Chromosome 1"/>
</dbReference>
<evidence type="ECO:0000313" key="2">
    <source>
        <dbReference type="Proteomes" id="UP000075238"/>
    </source>
</evidence>
<gene>
    <name evidence="1" type="ORF">A2G96_11250</name>
</gene>
<dbReference type="KEGG" id="cnan:A2G96_11250"/>
<proteinExistence type="predicted"/>
<dbReference type="RefSeq" id="WP_062799327.1">
    <property type="nucleotide sequence ID" value="NZ_CP014844.1"/>
</dbReference>
<dbReference type="OrthoDB" id="8853072at2"/>
<reference evidence="1 2" key="1">
    <citation type="submission" date="2016-03" db="EMBL/GenBank/DDBJ databases">
        <title>Complete genome sequence of a novel chlorpyrifos degrading bacterium, Cupriavidus nantongensis sp. X1.</title>
        <authorList>
            <person name="Fang L."/>
        </authorList>
    </citation>
    <scope>NUCLEOTIDE SEQUENCE [LARGE SCALE GENOMIC DNA]</scope>
    <source>
        <strain evidence="1 2">X1</strain>
    </source>
</reference>
<evidence type="ECO:0000313" key="1">
    <source>
        <dbReference type="EMBL" id="AMR78275.1"/>
    </source>
</evidence>
<name>A0A142JJL3_9BURK</name>
<dbReference type="EMBL" id="CP014844">
    <property type="protein sequence ID" value="AMR78275.1"/>
    <property type="molecule type" value="Genomic_DNA"/>
</dbReference>